<dbReference type="PANTHER" id="PTHR21248:SF22">
    <property type="entry name" value="PHOSPHOLIPASE D"/>
    <property type="match status" value="1"/>
</dbReference>
<feature type="domain" description="PLD phosphodiesterase" evidence="17">
    <location>
        <begin position="398"/>
        <end position="425"/>
    </location>
</feature>
<feature type="transmembrane region" description="Helical" evidence="16">
    <location>
        <begin position="33"/>
        <end position="53"/>
    </location>
</feature>
<keyword evidence="8 16" id="KW-0812">Transmembrane</keyword>
<dbReference type="Gene3D" id="3.30.870.10">
    <property type="entry name" value="Endonuclease Chain A"/>
    <property type="match status" value="2"/>
</dbReference>
<keyword evidence="19" id="KW-1185">Reference proteome</keyword>
<evidence type="ECO:0000256" key="2">
    <source>
        <dbReference type="ARBA" id="ARBA00004613"/>
    </source>
</evidence>
<dbReference type="GO" id="GO:0032049">
    <property type="term" value="P:cardiolipin biosynthetic process"/>
    <property type="evidence" value="ECO:0007669"/>
    <property type="project" value="UniProtKB-UniRule"/>
</dbReference>
<dbReference type="InterPro" id="IPR022924">
    <property type="entry name" value="Cardiolipin_synthase"/>
</dbReference>
<dbReference type="InterPro" id="IPR027379">
    <property type="entry name" value="CLS_N"/>
</dbReference>
<dbReference type="InParanoid" id="A0A420WEL8"/>
<evidence type="ECO:0000259" key="17">
    <source>
        <dbReference type="PROSITE" id="PS50035"/>
    </source>
</evidence>
<feature type="domain" description="PLD phosphodiesterase" evidence="17">
    <location>
        <begin position="214"/>
        <end position="241"/>
    </location>
</feature>
<dbReference type="InterPro" id="IPR001736">
    <property type="entry name" value="PLipase_D/transphosphatidylase"/>
</dbReference>
<reference evidence="18 19" key="1">
    <citation type="submission" date="2018-10" db="EMBL/GenBank/DDBJ databases">
        <title>Genomic Encyclopedia of Type Strains, Phase IV (KMG-IV): sequencing the most valuable type-strain genomes for metagenomic binning, comparative biology and taxonomic classification.</title>
        <authorList>
            <person name="Goeker M."/>
        </authorList>
    </citation>
    <scope>NUCLEOTIDE SEQUENCE [LARGE SCALE GENOMIC DNA]</scope>
    <source>
        <strain evidence="18 19">DSM 22008</strain>
    </source>
</reference>
<dbReference type="Proteomes" id="UP000282211">
    <property type="component" value="Unassembled WGS sequence"/>
</dbReference>
<keyword evidence="12 16" id="KW-0472">Membrane</keyword>
<sequence length="485" mass="55184">MFEIQVTAVLHIILVLVFGLRVIARRLAVPTTLAWIIVIAAFPIIGLLFYFVFGDHRLGRKRIKLGPNIRNHFQDAYKINADVHKSLELKVSPYFRELSQIITAETGFLPSFGNRSVLISTPDGFFNALLQDIELAKNHCYLEFYIIEPYGKVCEVLEALCRTAERGVDCRIIADDIGSKDFFKSHWPQTLRQAGVIVVRSLPVGLLKSFSKRTDLRNHRKIIVIDQKIGYIGSFNLIDPDFFKRESRVGQWIDLVVRVEGHAVSSLACVFNTDYIFDHVGFDFQHSDLHDLPQDTKSKQYKRDAIFQILPSGPEMRSSLIYEVIVSAIFGARKKITIVTPYFVPDEAIVLALSNAAKRGLIVELILPHRVDSRMARYAGQANFSTLLEAGVQIYRFVGGMLHTKAILIDDSISFVGTVNMDMRSFYLNLEITLCAYDKEFAKALAAQMNEYLEKSRLINADIWAKRKPIEKWKERILRLAGPLL</sequence>
<keyword evidence="5" id="KW-0444">Lipid biosynthesis</keyword>
<keyword evidence="11" id="KW-0443">Lipid metabolism</keyword>
<dbReference type="OrthoDB" id="9762009at2"/>
<dbReference type="SUPFAM" id="SSF56024">
    <property type="entry name" value="Phospholipase D/nuclease"/>
    <property type="match status" value="2"/>
</dbReference>
<evidence type="ECO:0000256" key="11">
    <source>
        <dbReference type="ARBA" id="ARBA00023098"/>
    </source>
</evidence>
<keyword evidence="9" id="KW-0677">Repeat</keyword>
<dbReference type="SMART" id="SM00155">
    <property type="entry name" value="PLDc"/>
    <property type="match status" value="2"/>
</dbReference>
<accession>A0A420WEL8</accession>
<evidence type="ECO:0000256" key="15">
    <source>
        <dbReference type="NCBIfam" id="TIGR04265"/>
    </source>
</evidence>
<dbReference type="FunCoup" id="A0A420WEL8">
    <property type="interactions" value="89"/>
</dbReference>
<dbReference type="PANTHER" id="PTHR21248">
    <property type="entry name" value="CARDIOLIPIN SYNTHASE"/>
    <property type="match status" value="1"/>
</dbReference>
<keyword evidence="7" id="KW-0808">Transferase</keyword>
<evidence type="ECO:0000256" key="10">
    <source>
        <dbReference type="ARBA" id="ARBA00022989"/>
    </source>
</evidence>
<evidence type="ECO:0000256" key="14">
    <source>
        <dbReference type="ARBA" id="ARBA00023264"/>
    </source>
</evidence>
<name>A0A420WEL8_9PROT</name>
<dbReference type="PROSITE" id="PS50035">
    <property type="entry name" value="PLD"/>
    <property type="match status" value="2"/>
</dbReference>
<keyword evidence="13" id="KW-0594">Phospholipid biosynthesis</keyword>
<evidence type="ECO:0000256" key="3">
    <source>
        <dbReference type="ARBA" id="ARBA00004651"/>
    </source>
</evidence>
<evidence type="ECO:0000256" key="7">
    <source>
        <dbReference type="ARBA" id="ARBA00022679"/>
    </source>
</evidence>
<feature type="transmembrane region" description="Helical" evidence="16">
    <location>
        <begin position="6"/>
        <end position="24"/>
    </location>
</feature>
<dbReference type="NCBIfam" id="TIGR04265">
    <property type="entry name" value="bac_cardiolipin"/>
    <property type="match status" value="1"/>
</dbReference>
<dbReference type="RefSeq" id="WP_121102033.1">
    <property type="nucleotide sequence ID" value="NZ_RBII01000002.1"/>
</dbReference>
<keyword evidence="14" id="KW-1208">Phospholipid metabolism</keyword>
<keyword evidence="10 16" id="KW-1133">Transmembrane helix</keyword>
<evidence type="ECO:0000256" key="5">
    <source>
        <dbReference type="ARBA" id="ARBA00022516"/>
    </source>
</evidence>
<dbReference type="Pfam" id="PF13396">
    <property type="entry name" value="PLDc_N"/>
    <property type="match status" value="1"/>
</dbReference>
<keyword evidence="6" id="KW-0964">Secreted</keyword>
<dbReference type="GO" id="GO:0005886">
    <property type="term" value="C:plasma membrane"/>
    <property type="evidence" value="ECO:0007669"/>
    <property type="project" value="UniProtKB-SubCell"/>
</dbReference>
<evidence type="ECO:0000256" key="12">
    <source>
        <dbReference type="ARBA" id="ARBA00023136"/>
    </source>
</evidence>
<proteinExistence type="predicted"/>
<gene>
    <name evidence="18" type="ORF">DES40_2200</name>
</gene>
<dbReference type="InterPro" id="IPR025202">
    <property type="entry name" value="PLD-like_dom"/>
</dbReference>
<organism evidence="18 19">
    <name type="scientific">Litorimonas taeanensis</name>
    <dbReference type="NCBI Taxonomy" id="568099"/>
    <lineage>
        <taxon>Bacteria</taxon>
        <taxon>Pseudomonadati</taxon>
        <taxon>Pseudomonadota</taxon>
        <taxon>Alphaproteobacteria</taxon>
        <taxon>Maricaulales</taxon>
        <taxon>Robiginitomaculaceae</taxon>
    </lineage>
</organism>
<evidence type="ECO:0000313" key="19">
    <source>
        <dbReference type="Proteomes" id="UP000282211"/>
    </source>
</evidence>
<comment type="subcellular location">
    <subcellularLocation>
        <location evidence="3">Cell membrane</location>
        <topology evidence="3">Multi-pass membrane protein</topology>
    </subcellularLocation>
    <subcellularLocation>
        <location evidence="2">Secreted</location>
    </subcellularLocation>
</comment>
<comment type="caution">
    <text evidence="18">The sequence shown here is derived from an EMBL/GenBank/DDBJ whole genome shotgun (WGS) entry which is preliminary data.</text>
</comment>
<evidence type="ECO:0000256" key="9">
    <source>
        <dbReference type="ARBA" id="ARBA00022737"/>
    </source>
</evidence>
<evidence type="ECO:0000256" key="16">
    <source>
        <dbReference type="SAM" id="Phobius"/>
    </source>
</evidence>
<evidence type="ECO:0000256" key="13">
    <source>
        <dbReference type="ARBA" id="ARBA00023209"/>
    </source>
</evidence>
<protein>
    <recommendedName>
        <fullName evidence="15">Cardiolipin synthase</fullName>
        <ecNumber evidence="15">2.7.8.-</ecNumber>
    </recommendedName>
</protein>
<dbReference type="Pfam" id="PF13091">
    <property type="entry name" value="PLDc_2"/>
    <property type="match status" value="2"/>
</dbReference>
<evidence type="ECO:0000256" key="6">
    <source>
        <dbReference type="ARBA" id="ARBA00022525"/>
    </source>
</evidence>
<dbReference type="EMBL" id="RBII01000002">
    <property type="protein sequence ID" value="RKQ69400.1"/>
    <property type="molecule type" value="Genomic_DNA"/>
</dbReference>
<evidence type="ECO:0000313" key="18">
    <source>
        <dbReference type="EMBL" id="RKQ69400.1"/>
    </source>
</evidence>
<dbReference type="AlphaFoldDB" id="A0A420WEL8"/>
<evidence type="ECO:0000256" key="1">
    <source>
        <dbReference type="ARBA" id="ARBA00003145"/>
    </source>
</evidence>
<dbReference type="EC" id="2.7.8.-" evidence="15"/>
<evidence type="ECO:0000256" key="8">
    <source>
        <dbReference type="ARBA" id="ARBA00022692"/>
    </source>
</evidence>
<evidence type="ECO:0000256" key="4">
    <source>
        <dbReference type="ARBA" id="ARBA00022475"/>
    </source>
</evidence>
<keyword evidence="4" id="KW-1003">Cell membrane</keyword>
<dbReference type="GO" id="GO:0005576">
    <property type="term" value="C:extracellular region"/>
    <property type="evidence" value="ECO:0007669"/>
    <property type="project" value="UniProtKB-SubCell"/>
</dbReference>
<dbReference type="GO" id="GO:0008808">
    <property type="term" value="F:cardiolipin synthase activity"/>
    <property type="evidence" value="ECO:0007669"/>
    <property type="project" value="UniProtKB-UniRule"/>
</dbReference>
<comment type="function">
    <text evidence="1">Could be a virulence factor.</text>
</comment>